<proteinExistence type="inferred from homology"/>
<dbReference type="InterPro" id="IPR016477">
    <property type="entry name" value="Fructo-/Ketosamine-3-kinase"/>
</dbReference>
<dbReference type="InterPro" id="IPR011009">
    <property type="entry name" value="Kinase-like_dom_sf"/>
</dbReference>
<dbReference type="RefSeq" id="WP_145276709.1">
    <property type="nucleotide sequence ID" value="NZ_CP036272.1"/>
</dbReference>
<dbReference type="Proteomes" id="UP000315003">
    <property type="component" value="Chromosome"/>
</dbReference>
<dbReference type="Gene3D" id="3.30.200.20">
    <property type="entry name" value="Phosphorylase Kinase, domain 1"/>
    <property type="match status" value="1"/>
</dbReference>
<reference evidence="3 4" key="1">
    <citation type="submission" date="2019-02" db="EMBL/GenBank/DDBJ databases">
        <title>Deep-cultivation of Planctomycetes and their phenomic and genomic characterization uncovers novel biology.</title>
        <authorList>
            <person name="Wiegand S."/>
            <person name="Jogler M."/>
            <person name="Boedeker C."/>
            <person name="Pinto D."/>
            <person name="Vollmers J."/>
            <person name="Rivas-Marin E."/>
            <person name="Kohn T."/>
            <person name="Peeters S.H."/>
            <person name="Heuer A."/>
            <person name="Rast P."/>
            <person name="Oberbeckmann S."/>
            <person name="Bunk B."/>
            <person name="Jeske O."/>
            <person name="Meyerdierks A."/>
            <person name="Storesund J.E."/>
            <person name="Kallscheuer N."/>
            <person name="Luecker S."/>
            <person name="Lage O.M."/>
            <person name="Pohl T."/>
            <person name="Merkel B.J."/>
            <person name="Hornburger P."/>
            <person name="Mueller R.-W."/>
            <person name="Bruemmer F."/>
            <person name="Labrenz M."/>
            <person name="Spormann A.M."/>
            <person name="Op den Camp H."/>
            <person name="Overmann J."/>
            <person name="Amann R."/>
            <person name="Jetten M.S.M."/>
            <person name="Mascher T."/>
            <person name="Medema M.H."/>
            <person name="Devos D.P."/>
            <person name="Kaster A.-K."/>
            <person name="Ovreas L."/>
            <person name="Rohde M."/>
            <person name="Galperin M.Y."/>
            <person name="Jogler C."/>
        </authorList>
    </citation>
    <scope>NUCLEOTIDE SEQUENCE [LARGE SCALE GENOMIC DNA]</scope>
    <source>
        <strain evidence="3 4">SV_7m_r</strain>
    </source>
</reference>
<dbReference type="PANTHER" id="PTHR12149:SF8">
    <property type="entry name" value="PROTEIN-RIBULOSAMINE 3-KINASE"/>
    <property type="match status" value="1"/>
</dbReference>
<dbReference type="EMBL" id="CP036272">
    <property type="protein sequence ID" value="QDT62145.1"/>
    <property type="molecule type" value="Genomic_DNA"/>
</dbReference>
<protein>
    <submittedName>
        <fullName evidence="3">Fructosamine kinase</fullName>
    </submittedName>
</protein>
<keyword evidence="4" id="KW-1185">Reference proteome</keyword>
<dbReference type="GO" id="GO:0016301">
    <property type="term" value="F:kinase activity"/>
    <property type="evidence" value="ECO:0007669"/>
    <property type="project" value="UniProtKB-UniRule"/>
</dbReference>
<organism evidence="3 4">
    <name type="scientific">Stieleria bergensis</name>
    <dbReference type="NCBI Taxonomy" id="2528025"/>
    <lineage>
        <taxon>Bacteria</taxon>
        <taxon>Pseudomonadati</taxon>
        <taxon>Planctomycetota</taxon>
        <taxon>Planctomycetia</taxon>
        <taxon>Pirellulales</taxon>
        <taxon>Pirellulaceae</taxon>
        <taxon>Stieleria</taxon>
    </lineage>
</organism>
<gene>
    <name evidence="3" type="ORF">SV7mr_46920</name>
</gene>
<dbReference type="SUPFAM" id="SSF56112">
    <property type="entry name" value="Protein kinase-like (PK-like)"/>
    <property type="match status" value="1"/>
</dbReference>
<dbReference type="PANTHER" id="PTHR12149">
    <property type="entry name" value="FRUCTOSAMINE 3 KINASE-RELATED PROTEIN"/>
    <property type="match status" value="1"/>
</dbReference>
<keyword evidence="2" id="KW-0808">Transferase</keyword>
<name>A0A517T174_9BACT</name>
<sequence length="317" mass="35098">MSVHSVLQQLLGQPVTVRSQRPLSGGCISEVSQIDVVGLPAHALPTLDHGRSANEPDGAVSLVLKQNDQAMLNNFQCEAEGLAAIRSAGMTAPEIISCQAIGDRAYLLMQYLRPAAGGMSERCEFDFGRDLATLHQQTAGDQMGWHQDNYLGASLQPNQPCETWASFVAKRRIGFQLKLAQNHGLLDHRLRRACQVIMQNMSQLLAGRDPVQCLLHGDLWSGNYLLTESGRTAVIDPATYYGCREAEWGMIKWFGQCGPAFTEGYESVWPLPPGWQRRSDIYLLYHQLNHLNLFGSGYDDLSLQTAQRILSGVRESL</sequence>
<dbReference type="Gene3D" id="3.90.1200.10">
    <property type="match status" value="1"/>
</dbReference>
<keyword evidence="2 3" id="KW-0418">Kinase</keyword>
<evidence type="ECO:0000313" key="3">
    <source>
        <dbReference type="EMBL" id="QDT62145.1"/>
    </source>
</evidence>
<evidence type="ECO:0000256" key="1">
    <source>
        <dbReference type="ARBA" id="ARBA00009460"/>
    </source>
</evidence>
<dbReference type="AlphaFoldDB" id="A0A517T174"/>
<evidence type="ECO:0000256" key="2">
    <source>
        <dbReference type="PIRNR" id="PIRNR006221"/>
    </source>
</evidence>
<comment type="similarity">
    <text evidence="1 2">Belongs to the fructosamine kinase family.</text>
</comment>
<evidence type="ECO:0000313" key="4">
    <source>
        <dbReference type="Proteomes" id="UP000315003"/>
    </source>
</evidence>
<accession>A0A517T174</accession>
<dbReference type="PIRSF" id="PIRSF006221">
    <property type="entry name" value="Ketosamine-3-kinase"/>
    <property type="match status" value="1"/>
</dbReference>
<dbReference type="Pfam" id="PF03881">
    <property type="entry name" value="Fructosamin_kin"/>
    <property type="match status" value="1"/>
</dbReference>
<dbReference type="OrthoDB" id="5291879at2"/>